<evidence type="ECO:0000313" key="1">
    <source>
        <dbReference type="EMBL" id="MCQ6289399.1"/>
    </source>
</evidence>
<sequence length="77" mass="8370">EKVKHDEAVVVAFEVDEVQKANEIIQGKVKGNVIVASVTKDNIPQLVKKLVHADVLVYGVTVQNKTLEDEFLAITGG</sequence>
<feature type="non-terminal residue" evidence="1">
    <location>
        <position position="1"/>
    </location>
</feature>
<dbReference type="Proteomes" id="UP001204643">
    <property type="component" value="Unassembled WGS sequence"/>
</dbReference>
<name>A0AAW5L925_BACCE</name>
<dbReference type="GO" id="GO:0005524">
    <property type="term" value="F:ATP binding"/>
    <property type="evidence" value="ECO:0007669"/>
    <property type="project" value="UniProtKB-KW"/>
</dbReference>
<gene>
    <name evidence="1" type="ORF">NPM19_33370</name>
</gene>
<proteinExistence type="predicted"/>
<keyword evidence="1" id="KW-0067">ATP-binding</keyword>
<protein>
    <submittedName>
        <fullName evidence="1">ABC transporter ATP-binding protein</fullName>
    </submittedName>
</protein>
<accession>A0AAW5L925</accession>
<feature type="non-terminal residue" evidence="1">
    <location>
        <position position="77"/>
    </location>
</feature>
<comment type="caution">
    <text evidence="1">The sequence shown here is derived from an EMBL/GenBank/DDBJ whole genome shotgun (WGS) entry which is preliminary data.</text>
</comment>
<keyword evidence="1" id="KW-0547">Nucleotide-binding</keyword>
<dbReference type="EMBL" id="JANHEB010000411">
    <property type="protein sequence ID" value="MCQ6289399.1"/>
    <property type="molecule type" value="Genomic_DNA"/>
</dbReference>
<reference evidence="1" key="1">
    <citation type="submission" date="2022-07" db="EMBL/GenBank/DDBJ databases">
        <title>Identification and characterization of Bacillus thuringiensis and other Bacillus cereus group isolates from spinach by whole genome sequencing.</title>
        <authorList>
            <person name="Zao X."/>
            <person name="Zervas A."/>
            <person name="Hendriks M."/>
            <person name="Rajkovic A."/>
            <person name="Van Overbeek L."/>
            <person name="Hendriksen N.B."/>
            <person name="Uyttendaele M."/>
        </authorList>
    </citation>
    <scope>NUCLEOTIDE SEQUENCE</scope>
    <source>
        <strain evidence="1">781001F-1</strain>
    </source>
</reference>
<organism evidence="1 2">
    <name type="scientific">Bacillus cereus</name>
    <dbReference type="NCBI Taxonomy" id="1396"/>
    <lineage>
        <taxon>Bacteria</taxon>
        <taxon>Bacillati</taxon>
        <taxon>Bacillota</taxon>
        <taxon>Bacilli</taxon>
        <taxon>Bacillales</taxon>
        <taxon>Bacillaceae</taxon>
        <taxon>Bacillus</taxon>
        <taxon>Bacillus cereus group</taxon>
    </lineage>
</organism>
<dbReference type="AlphaFoldDB" id="A0AAW5L925"/>
<evidence type="ECO:0000313" key="2">
    <source>
        <dbReference type="Proteomes" id="UP001204643"/>
    </source>
</evidence>